<dbReference type="OrthoDB" id="3903267at2759"/>
<evidence type="ECO:0000313" key="3">
    <source>
        <dbReference type="Proteomes" id="UP000327118"/>
    </source>
</evidence>
<dbReference type="AlphaFoldDB" id="A0A5N6Z8J9"/>
<evidence type="ECO:0000256" key="1">
    <source>
        <dbReference type="SAM" id="MobiDB-lite"/>
    </source>
</evidence>
<name>A0A5N6Z8J9_9EURO</name>
<dbReference type="Proteomes" id="UP000327118">
    <property type="component" value="Unassembled WGS sequence"/>
</dbReference>
<gene>
    <name evidence="2" type="ORF">BDV28DRAFT_132994</name>
</gene>
<keyword evidence="3" id="KW-1185">Reference proteome</keyword>
<feature type="region of interest" description="Disordered" evidence="1">
    <location>
        <begin position="19"/>
        <end position="93"/>
    </location>
</feature>
<evidence type="ECO:0000313" key="2">
    <source>
        <dbReference type="EMBL" id="KAE8353503.1"/>
    </source>
</evidence>
<dbReference type="EMBL" id="ML739096">
    <property type="protein sequence ID" value="KAE8353503.1"/>
    <property type="molecule type" value="Genomic_DNA"/>
</dbReference>
<accession>A0A5N6Z8J9</accession>
<organism evidence="2 3">
    <name type="scientific">Aspergillus coremiiformis</name>
    <dbReference type="NCBI Taxonomy" id="138285"/>
    <lineage>
        <taxon>Eukaryota</taxon>
        <taxon>Fungi</taxon>
        <taxon>Dikarya</taxon>
        <taxon>Ascomycota</taxon>
        <taxon>Pezizomycotina</taxon>
        <taxon>Eurotiomycetes</taxon>
        <taxon>Eurotiomycetidae</taxon>
        <taxon>Eurotiales</taxon>
        <taxon>Aspergillaceae</taxon>
        <taxon>Aspergillus</taxon>
        <taxon>Aspergillus subgen. Circumdati</taxon>
    </lineage>
</organism>
<reference evidence="3" key="1">
    <citation type="submission" date="2019-04" db="EMBL/GenBank/DDBJ databases">
        <title>Friends and foes A comparative genomics studyof 23 Aspergillus species from section Flavi.</title>
        <authorList>
            <consortium name="DOE Joint Genome Institute"/>
            <person name="Kjaerbolling I."/>
            <person name="Vesth T."/>
            <person name="Frisvad J.C."/>
            <person name="Nybo J.L."/>
            <person name="Theobald S."/>
            <person name="Kildgaard S."/>
            <person name="Isbrandt T."/>
            <person name="Kuo A."/>
            <person name="Sato A."/>
            <person name="Lyhne E.K."/>
            <person name="Kogle M.E."/>
            <person name="Wiebenga A."/>
            <person name="Kun R.S."/>
            <person name="Lubbers R.J."/>
            <person name="Makela M.R."/>
            <person name="Barry K."/>
            <person name="Chovatia M."/>
            <person name="Clum A."/>
            <person name="Daum C."/>
            <person name="Haridas S."/>
            <person name="He G."/>
            <person name="LaButti K."/>
            <person name="Lipzen A."/>
            <person name="Mondo S."/>
            <person name="Riley R."/>
            <person name="Salamov A."/>
            <person name="Simmons B.A."/>
            <person name="Magnuson J.K."/>
            <person name="Henrissat B."/>
            <person name="Mortensen U.H."/>
            <person name="Larsen T.O."/>
            <person name="Devries R.P."/>
            <person name="Grigoriev I.V."/>
            <person name="Machida M."/>
            <person name="Baker S.E."/>
            <person name="Andersen M.R."/>
        </authorList>
    </citation>
    <scope>NUCLEOTIDE SEQUENCE [LARGE SCALE GENOMIC DNA]</scope>
    <source>
        <strain evidence="3">CBS 553.77</strain>
    </source>
</reference>
<sequence length="223" mass="24311">MKNNVTEGAIVQHLAKLRTRRVEAGKDVPPPLRRGGVASSSKSAISRHGHVQTEGSNSESEELLVPGADFLQYPNDPEPAHVSDSSQPPEPTKSKLVVLRYRQSAGEHYSGFDSIFEQSVLGTYTNAPQNLPTPGLGMENSSILRYHPTTSMSAVDLGSAISTLASFDDNQDFHHTYADYANPVDFTSADEPTGLPSETVDSHGGDLYSDPFQYLYDHYIQSE</sequence>
<proteinExistence type="predicted"/>
<protein>
    <submittedName>
        <fullName evidence="2">Uncharacterized protein</fullName>
    </submittedName>
</protein>